<evidence type="ECO:0000313" key="1">
    <source>
        <dbReference type="EMBL" id="ADI18129.1"/>
    </source>
</evidence>
<protein>
    <submittedName>
        <fullName evidence="1">Uncharacterized protein</fullName>
    </submittedName>
</protein>
<sequence>MRTKKYIDLFLKKGLTTNGLRVLSPAPHSREPSQTTGASLCCRVCY</sequence>
<proteinExistence type="predicted"/>
<organism evidence="1">
    <name type="scientific">uncultured Verrucomicrobiales bacterium HF0200_39L05</name>
    <dbReference type="NCBI Taxonomy" id="710997"/>
    <lineage>
        <taxon>Bacteria</taxon>
        <taxon>Pseudomonadati</taxon>
        <taxon>Verrucomicrobiota</taxon>
        <taxon>Verrucomicrobiia</taxon>
        <taxon>Verrucomicrobiales</taxon>
        <taxon>environmental samples</taxon>
    </lineage>
</organism>
<dbReference type="AlphaFoldDB" id="E0XUN8"/>
<reference evidence="1" key="1">
    <citation type="journal article" date="2011" name="Environ. Microbiol.">
        <title>Time-series analyses of Monterey Bay coastal microbial picoplankton using a 'genome proxy' microarray.</title>
        <authorList>
            <person name="Rich V.I."/>
            <person name="Pham V.D."/>
            <person name="Eppley J."/>
            <person name="Shi Y."/>
            <person name="DeLong E.F."/>
        </authorList>
    </citation>
    <scope>NUCLEOTIDE SEQUENCE</scope>
</reference>
<dbReference type="EMBL" id="GU474882">
    <property type="protein sequence ID" value="ADI18129.1"/>
    <property type="molecule type" value="Genomic_DNA"/>
</dbReference>
<name>E0XUN8_9BACT</name>
<accession>E0XUN8</accession>